<protein>
    <submittedName>
        <fullName evidence="2">Uncharacterized protein</fullName>
    </submittedName>
</protein>
<dbReference type="Proteomes" id="UP001345219">
    <property type="component" value="Chromosome 20"/>
</dbReference>
<evidence type="ECO:0000313" key="2">
    <source>
        <dbReference type="EMBL" id="KAK4746752.1"/>
    </source>
</evidence>
<reference evidence="2 3" key="1">
    <citation type="journal article" date="2023" name="Hortic Res">
        <title>Pangenome of water caltrop reveals structural variations and asymmetric subgenome divergence after allopolyploidization.</title>
        <authorList>
            <person name="Zhang X."/>
            <person name="Chen Y."/>
            <person name="Wang L."/>
            <person name="Yuan Y."/>
            <person name="Fang M."/>
            <person name="Shi L."/>
            <person name="Lu R."/>
            <person name="Comes H.P."/>
            <person name="Ma Y."/>
            <person name="Chen Y."/>
            <person name="Huang G."/>
            <person name="Zhou Y."/>
            <person name="Zheng Z."/>
            <person name="Qiu Y."/>
        </authorList>
    </citation>
    <scope>NUCLEOTIDE SEQUENCE [LARGE SCALE GENOMIC DNA]</scope>
    <source>
        <tissue evidence="2">Roots</tissue>
    </source>
</reference>
<evidence type="ECO:0000313" key="3">
    <source>
        <dbReference type="Proteomes" id="UP001345219"/>
    </source>
</evidence>
<comment type="caution">
    <text evidence="2">The sequence shown here is derived from an EMBL/GenBank/DDBJ whole genome shotgun (WGS) entry which is preliminary data.</text>
</comment>
<dbReference type="EMBL" id="JAXIOK010000020">
    <property type="protein sequence ID" value="KAK4746752.1"/>
    <property type="molecule type" value="Genomic_DNA"/>
</dbReference>
<proteinExistence type="predicted"/>
<name>A0AAN7JJT2_9MYRT</name>
<sequence length="152" mass="15963">MEDENGPFWPVIWHASCASVSKRWLFLLEKDATDVRLAAMAIGASTGGGLARLSIRGRNSTAHGVSVQVNSKSLICGPEIRAIVIGGLGVSSSSSWLAHGSMTRLACNSTNITGGQVVPSSTTSRDSYTTSQGASRLRKKVAGSSRARWDNG</sequence>
<dbReference type="AlphaFoldDB" id="A0AAN7JJT2"/>
<gene>
    <name evidence="2" type="ORF">SAY87_025789</name>
</gene>
<feature type="region of interest" description="Disordered" evidence="1">
    <location>
        <begin position="115"/>
        <end position="152"/>
    </location>
</feature>
<organism evidence="2 3">
    <name type="scientific">Trapa incisa</name>
    <dbReference type="NCBI Taxonomy" id="236973"/>
    <lineage>
        <taxon>Eukaryota</taxon>
        <taxon>Viridiplantae</taxon>
        <taxon>Streptophyta</taxon>
        <taxon>Embryophyta</taxon>
        <taxon>Tracheophyta</taxon>
        <taxon>Spermatophyta</taxon>
        <taxon>Magnoliopsida</taxon>
        <taxon>eudicotyledons</taxon>
        <taxon>Gunneridae</taxon>
        <taxon>Pentapetalae</taxon>
        <taxon>rosids</taxon>
        <taxon>malvids</taxon>
        <taxon>Myrtales</taxon>
        <taxon>Lythraceae</taxon>
        <taxon>Trapa</taxon>
    </lineage>
</organism>
<evidence type="ECO:0000256" key="1">
    <source>
        <dbReference type="SAM" id="MobiDB-lite"/>
    </source>
</evidence>
<keyword evidence="3" id="KW-1185">Reference proteome</keyword>
<feature type="compositionally biased region" description="Low complexity" evidence="1">
    <location>
        <begin position="120"/>
        <end position="131"/>
    </location>
</feature>
<accession>A0AAN7JJT2</accession>